<dbReference type="GO" id="GO:0005634">
    <property type="term" value="C:nucleus"/>
    <property type="evidence" value="ECO:0007669"/>
    <property type="project" value="InterPro"/>
</dbReference>
<feature type="compositionally biased region" description="Polar residues" evidence="6">
    <location>
        <begin position="173"/>
        <end position="193"/>
    </location>
</feature>
<evidence type="ECO:0000256" key="3">
    <source>
        <dbReference type="ARBA" id="ARBA00023125"/>
    </source>
</evidence>
<evidence type="ECO:0000256" key="6">
    <source>
        <dbReference type="SAM" id="MobiDB-lite"/>
    </source>
</evidence>
<evidence type="ECO:0000256" key="5">
    <source>
        <dbReference type="ARBA" id="ARBA00023242"/>
    </source>
</evidence>
<dbReference type="Proteomes" id="UP000664521">
    <property type="component" value="Unassembled WGS sequence"/>
</dbReference>
<dbReference type="OrthoDB" id="2740448at2759"/>
<feature type="domain" description="Aflatoxin regulatory protein" evidence="7">
    <location>
        <begin position="235"/>
        <end position="325"/>
    </location>
</feature>
<sequence>MSWTGDSAKLRPAPSLQKHDDDLRICDACGNPGATYGKHRRSCQHCLQHGLSNASLQYPRQQPGNTAHEYNHTSNEGTTFPNEQPVQTKVRARAPNALAGAQVNAHAPGIERATSGPTAFLNTTLDTHTLQGSTAHDVSSHGPSGVSEAEYDFNIDLDFGALYDLETPSNLLTDLSNGKSSRPSSQETATAGQPDNDVLVRSRDHGVVSAAATDHIDNHARCCEEVAPCPNDIEGCMSSALRLLQALHTPPPMCLSASDEGREPKCIETRTTGAVLSTIREAVQVISDILKCPCSSSSQLQLVIVVLCGRLTAWYRATMRYDDKSFHNPFGGVKTDAHHEDLAEHVLHQPITIGEYAFKGEIERSVRAQVVLSELQRLRAVAEGISKRVERTSFGTRRRIGVARRESGFAASEQVAKVAMAEVTTAVHKDLTVLLHSQLRVAEAETTVILGKDLSEIV</sequence>
<dbReference type="GO" id="GO:0045122">
    <property type="term" value="P:aflatoxin biosynthetic process"/>
    <property type="evidence" value="ECO:0007669"/>
    <property type="project" value="InterPro"/>
</dbReference>
<evidence type="ECO:0000256" key="2">
    <source>
        <dbReference type="ARBA" id="ARBA00023015"/>
    </source>
</evidence>
<dbReference type="AlphaFoldDB" id="A0A8H3FC72"/>
<dbReference type="GO" id="GO:0003677">
    <property type="term" value="F:DNA binding"/>
    <property type="evidence" value="ECO:0007669"/>
    <property type="project" value="UniProtKB-KW"/>
</dbReference>
<dbReference type="EMBL" id="CAJPDS010000025">
    <property type="protein sequence ID" value="CAF9919982.1"/>
    <property type="molecule type" value="Genomic_DNA"/>
</dbReference>
<name>A0A8H3FC72_9LECA</name>
<evidence type="ECO:0000256" key="4">
    <source>
        <dbReference type="ARBA" id="ARBA00023163"/>
    </source>
</evidence>
<keyword evidence="5" id="KW-0539">Nucleus</keyword>
<keyword evidence="3" id="KW-0238">DNA-binding</keyword>
<comment type="caution">
    <text evidence="8">The sequence shown here is derived from an EMBL/GenBank/DDBJ whole genome shotgun (WGS) entry which is preliminary data.</text>
</comment>
<feature type="region of interest" description="Disordered" evidence="6">
    <location>
        <begin position="173"/>
        <end position="197"/>
    </location>
</feature>
<dbReference type="GO" id="GO:0006355">
    <property type="term" value="P:regulation of DNA-templated transcription"/>
    <property type="evidence" value="ECO:0007669"/>
    <property type="project" value="InterPro"/>
</dbReference>
<organism evidence="8 9">
    <name type="scientific">Heterodermia speciosa</name>
    <dbReference type="NCBI Taxonomy" id="116794"/>
    <lineage>
        <taxon>Eukaryota</taxon>
        <taxon>Fungi</taxon>
        <taxon>Dikarya</taxon>
        <taxon>Ascomycota</taxon>
        <taxon>Pezizomycotina</taxon>
        <taxon>Lecanoromycetes</taxon>
        <taxon>OSLEUM clade</taxon>
        <taxon>Lecanoromycetidae</taxon>
        <taxon>Caliciales</taxon>
        <taxon>Physciaceae</taxon>
        <taxon>Heterodermia</taxon>
    </lineage>
</organism>
<dbReference type="GO" id="GO:0046872">
    <property type="term" value="F:metal ion binding"/>
    <property type="evidence" value="ECO:0007669"/>
    <property type="project" value="UniProtKB-KW"/>
</dbReference>
<dbReference type="InterPro" id="IPR013700">
    <property type="entry name" value="AflR"/>
</dbReference>
<keyword evidence="9" id="KW-1185">Reference proteome</keyword>
<evidence type="ECO:0000313" key="9">
    <source>
        <dbReference type="Proteomes" id="UP000664521"/>
    </source>
</evidence>
<gene>
    <name evidence="8" type="ORF">HETSPECPRED_004131</name>
</gene>
<keyword evidence="4" id="KW-0804">Transcription</keyword>
<reference evidence="8" key="1">
    <citation type="submission" date="2021-03" db="EMBL/GenBank/DDBJ databases">
        <authorList>
            <person name="Tagirdzhanova G."/>
        </authorList>
    </citation>
    <scope>NUCLEOTIDE SEQUENCE</scope>
</reference>
<evidence type="ECO:0000259" key="7">
    <source>
        <dbReference type="Pfam" id="PF08493"/>
    </source>
</evidence>
<accession>A0A8H3FC72</accession>
<evidence type="ECO:0000313" key="8">
    <source>
        <dbReference type="EMBL" id="CAF9919982.1"/>
    </source>
</evidence>
<keyword evidence="2" id="KW-0805">Transcription regulation</keyword>
<protein>
    <recommendedName>
        <fullName evidence="7">Aflatoxin regulatory protein domain-containing protein</fullName>
    </recommendedName>
</protein>
<proteinExistence type="predicted"/>
<dbReference type="Pfam" id="PF08493">
    <property type="entry name" value="AflR"/>
    <property type="match status" value="1"/>
</dbReference>
<keyword evidence="1" id="KW-0479">Metal-binding</keyword>
<evidence type="ECO:0000256" key="1">
    <source>
        <dbReference type="ARBA" id="ARBA00022723"/>
    </source>
</evidence>